<dbReference type="GO" id="GO:0008270">
    <property type="term" value="F:zinc ion binding"/>
    <property type="evidence" value="ECO:0007669"/>
    <property type="project" value="InterPro"/>
</dbReference>
<reference evidence="5 6" key="2">
    <citation type="journal article" date="2022" name="Mar. Drugs">
        <title>Bioassay-Guided Fractionation Leads to the Detection of Cholic Acid Generated by the Rare Thalassomonas sp.</title>
        <authorList>
            <person name="Pheiffer F."/>
            <person name="Schneider Y.K."/>
            <person name="Hansen E.H."/>
            <person name="Andersen J.H."/>
            <person name="Isaksson J."/>
            <person name="Busche T."/>
            <person name="R C."/>
            <person name="Kalinowski J."/>
            <person name="Zyl L.V."/>
            <person name="Trindade M."/>
        </authorList>
    </citation>
    <scope>NUCLEOTIDE SEQUENCE [LARGE SCALE GENOMIC DNA]</scope>
    <source>
        <strain evidence="5 6">A5K-106</strain>
    </source>
</reference>
<evidence type="ECO:0000256" key="3">
    <source>
        <dbReference type="SAM" id="SignalP"/>
    </source>
</evidence>
<dbReference type="KEGG" id="tact:SG35_015375"/>
<dbReference type="Pfam" id="PF00246">
    <property type="entry name" value="Peptidase_M14"/>
    <property type="match status" value="1"/>
</dbReference>
<dbReference type="Pfam" id="PF18027">
    <property type="entry name" value="Pepdidase_M14_N"/>
    <property type="match status" value="1"/>
</dbReference>
<dbReference type="Proteomes" id="UP000032568">
    <property type="component" value="Chromosome"/>
</dbReference>
<dbReference type="RefSeq" id="WP_044834889.1">
    <property type="nucleotide sequence ID" value="NZ_CP059735.1"/>
</dbReference>
<dbReference type="PROSITE" id="PS52035">
    <property type="entry name" value="PEPTIDASE_M14"/>
    <property type="match status" value="1"/>
</dbReference>
<proteinExistence type="inferred from homology"/>
<dbReference type="InterPro" id="IPR040626">
    <property type="entry name" value="Pepdidase_M14_N"/>
</dbReference>
<dbReference type="SMART" id="SM00631">
    <property type="entry name" value="Zn_pept"/>
    <property type="match status" value="1"/>
</dbReference>
<keyword evidence="5" id="KW-0121">Carboxypeptidase</keyword>
<comment type="cofactor">
    <cofactor evidence="1">
        <name>Zn(2+)</name>
        <dbReference type="ChEBI" id="CHEBI:29105"/>
    </cofactor>
</comment>
<evidence type="ECO:0000259" key="4">
    <source>
        <dbReference type="PROSITE" id="PS52035"/>
    </source>
</evidence>
<dbReference type="Gene3D" id="2.60.40.3120">
    <property type="match status" value="1"/>
</dbReference>
<evidence type="ECO:0000256" key="2">
    <source>
        <dbReference type="PROSITE-ProRule" id="PRU01379"/>
    </source>
</evidence>
<dbReference type="SUPFAM" id="SSF53187">
    <property type="entry name" value="Zn-dependent exopeptidases"/>
    <property type="match status" value="1"/>
</dbReference>
<feature type="chain" id="PRO_5042079957" evidence="3">
    <location>
        <begin position="20"/>
        <end position="380"/>
    </location>
</feature>
<evidence type="ECO:0000256" key="1">
    <source>
        <dbReference type="ARBA" id="ARBA00001947"/>
    </source>
</evidence>
<evidence type="ECO:0000313" key="6">
    <source>
        <dbReference type="Proteomes" id="UP000032568"/>
    </source>
</evidence>
<dbReference type="InterPro" id="IPR000834">
    <property type="entry name" value="Peptidase_M14"/>
</dbReference>
<dbReference type="InterPro" id="IPR050821">
    <property type="entry name" value="Cytosolic_carboxypeptidase"/>
</dbReference>
<feature type="signal peptide" evidence="3">
    <location>
        <begin position="1"/>
        <end position="19"/>
    </location>
</feature>
<accession>A0AAF0BZW1</accession>
<name>A0AAF0BZW1_9GAMM</name>
<dbReference type="CDD" id="cd06237">
    <property type="entry name" value="M14_Nna1-like"/>
    <property type="match status" value="1"/>
</dbReference>
<keyword evidence="5" id="KW-0378">Hydrolase</keyword>
<keyword evidence="3" id="KW-0732">Signal</keyword>
<dbReference type="Gene3D" id="3.40.630.10">
    <property type="entry name" value="Zn peptidases"/>
    <property type="match status" value="1"/>
</dbReference>
<organism evidence="5 6">
    <name type="scientific">Thalassomonas actiniarum</name>
    <dbReference type="NCBI Taxonomy" id="485447"/>
    <lineage>
        <taxon>Bacteria</taxon>
        <taxon>Pseudomonadati</taxon>
        <taxon>Pseudomonadota</taxon>
        <taxon>Gammaproteobacteria</taxon>
        <taxon>Alteromonadales</taxon>
        <taxon>Colwelliaceae</taxon>
        <taxon>Thalassomonas</taxon>
    </lineage>
</organism>
<feature type="domain" description="Peptidase M14" evidence="4">
    <location>
        <begin position="129"/>
        <end position="376"/>
    </location>
</feature>
<evidence type="ECO:0000313" key="5">
    <source>
        <dbReference type="EMBL" id="WDD96757.1"/>
    </source>
</evidence>
<dbReference type="GO" id="GO:0004181">
    <property type="term" value="F:metallocarboxypeptidase activity"/>
    <property type="evidence" value="ECO:0007669"/>
    <property type="project" value="InterPro"/>
</dbReference>
<keyword evidence="5" id="KW-0645">Protease</keyword>
<dbReference type="PANTHER" id="PTHR12756">
    <property type="entry name" value="CYTOSOLIC CARBOXYPEPTIDASE"/>
    <property type="match status" value="1"/>
</dbReference>
<protein>
    <submittedName>
        <fullName evidence="5">Zinc carboxypeptidase</fullName>
    </submittedName>
</protein>
<dbReference type="AlphaFoldDB" id="A0AAF0BZW1"/>
<gene>
    <name evidence="5" type="ORF">SG35_015375</name>
</gene>
<reference evidence="5 6" key="1">
    <citation type="journal article" date="2015" name="Genome Announc.">
        <title>Draft Genome Sequences of Marine Isolates of Thalassomonas viridans and Thalassomonas actiniarum.</title>
        <authorList>
            <person name="Olonade I."/>
            <person name="van Zyl L.J."/>
            <person name="Trindade M."/>
        </authorList>
    </citation>
    <scope>NUCLEOTIDE SEQUENCE [LARGE SCALE GENOMIC DNA]</scope>
    <source>
        <strain evidence="5 6">A5K-106</strain>
    </source>
</reference>
<comment type="similarity">
    <text evidence="2">Belongs to the peptidase M14 family.</text>
</comment>
<keyword evidence="6" id="KW-1185">Reference proteome</keyword>
<dbReference type="PANTHER" id="PTHR12756:SF11">
    <property type="entry name" value="CYTOSOLIC CARBOXYPEPTIDASE 1"/>
    <property type="match status" value="1"/>
</dbReference>
<sequence>MFRLLNFCLLMLISAYGYACKFSNVEFATDFSGGRLAQCQQVSQDTFLLTFNPENTPINDSPWYSFKVTAKQPQTVNIVMQVNDGKHRYQPKISRDGKHWQKQPYTVNNRKMRLSLAASSQAAWISGQEIISNVDYYQWGKNLAAHQIVEQGVIGHSVQERPIYGLSARGEGKEWLVILGRQHPPELTGALAMFPFTETLLGVSPLALSFRERFNILVVPNLNPDGVYLGNWRHNVNGVDLNRDWKTFQQPESSAVNDYLTALVADKQKIAMAVDFHSTRKDIFYSMPHDYGLENPQLVNDWLTALQQAIAGAYPDFQVIQKPGNNPDKGVFKQYIADTFKVHAITYEMGDETDRGFIDKLAVEAANTLMTTMLATQAQD</sequence>
<dbReference type="EMBL" id="CP059735">
    <property type="protein sequence ID" value="WDD96757.1"/>
    <property type="molecule type" value="Genomic_DNA"/>
</dbReference>
<dbReference type="GO" id="GO:0006508">
    <property type="term" value="P:proteolysis"/>
    <property type="evidence" value="ECO:0007669"/>
    <property type="project" value="InterPro"/>
</dbReference>
<feature type="active site" description="Proton donor/acceptor" evidence="2">
    <location>
        <position position="348"/>
    </location>
</feature>